<name>A0ABD8B2X9_PAEAM</name>
<organism evidence="4 5">
    <name type="scientific">Paenibacillus amylolyticus</name>
    <dbReference type="NCBI Taxonomy" id="1451"/>
    <lineage>
        <taxon>Bacteria</taxon>
        <taxon>Bacillati</taxon>
        <taxon>Bacillota</taxon>
        <taxon>Bacilli</taxon>
        <taxon>Bacillales</taxon>
        <taxon>Paenibacillaceae</taxon>
        <taxon>Paenibacillus</taxon>
    </lineage>
</organism>
<evidence type="ECO:0000256" key="1">
    <source>
        <dbReference type="SAM" id="MobiDB-lite"/>
    </source>
</evidence>
<proteinExistence type="predicted"/>
<dbReference type="Gene3D" id="2.60.40.10">
    <property type="entry name" value="Immunoglobulins"/>
    <property type="match status" value="1"/>
</dbReference>
<evidence type="ECO:0000259" key="3">
    <source>
        <dbReference type="Pfam" id="PF07705"/>
    </source>
</evidence>
<dbReference type="RefSeq" id="WP_338709193.1">
    <property type="nucleotide sequence ID" value="NZ_CP145894.1"/>
</dbReference>
<dbReference type="Gene3D" id="2.60.40.4070">
    <property type="match status" value="1"/>
</dbReference>
<feature type="region of interest" description="Disordered" evidence="1">
    <location>
        <begin position="507"/>
        <end position="542"/>
    </location>
</feature>
<dbReference type="Proteomes" id="UP001364764">
    <property type="component" value="Plasmid pY5S7-2"/>
</dbReference>
<dbReference type="Pfam" id="PF07705">
    <property type="entry name" value="CARDB"/>
    <property type="match status" value="1"/>
</dbReference>
<feature type="compositionally biased region" description="Low complexity" evidence="1">
    <location>
        <begin position="524"/>
        <end position="533"/>
    </location>
</feature>
<dbReference type="EMBL" id="CP145894">
    <property type="protein sequence ID" value="WWP24104.1"/>
    <property type="molecule type" value="Genomic_DNA"/>
</dbReference>
<dbReference type="InterPro" id="IPR013783">
    <property type="entry name" value="Ig-like_fold"/>
</dbReference>
<feature type="domain" description="CARDB" evidence="3">
    <location>
        <begin position="427"/>
        <end position="525"/>
    </location>
</feature>
<protein>
    <submittedName>
        <fullName evidence="4">CARDB domain-containing protein</fullName>
    </submittedName>
</protein>
<dbReference type="AlphaFoldDB" id="A0ABD8B2X9"/>
<keyword evidence="4" id="KW-0614">Plasmid</keyword>
<geneLocation type="plasmid" evidence="4 5">
    <name>pY5S7-2</name>
</geneLocation>
<accession>A0ABD8B2X9</accession>
<evidence type="ECO:0000313" key="5">
    <source>
        <dbReference type="Proteomes" id="UP001364764"/>
    </source>
</evidence>
<evidence type="ECO:0000256" key="2">
    <source>
        <dbReference type="SAM" id="SignalP"/>
    </source>
</evidence>
<reference evidence="4 5" key="1">
    <citation type="submission" date="2024-02" db="EMBL/GenBank/DDBJ databases">
        <title>Complete sequences of two Paenibacillus sp. strains and one Lysinibacillus strain isolated from the environment on STAA medium highlight biotechnological potential.</title>
        <authorList>
            <person name="Attere S.A."/>
            <person name="Piche L.C."/>
            <person name="Intertaglia L."/>
            <person name="Lami R."/>
            <person name="Charette S.J."/>
            <person name="Vincent A.T."/>
        </authorList>
    </citation>
    <scope>NUCLEOTIDE SEQUENCE [LARGE SCALE GENOMIC DNA]</scope>
    <source>
        <strain evidence="4 5">Y5S-7</strain>
        <plasmid evidence="4 5">pY5S7-2</plasmid>
    </source>
</reference>
<dbReference type="InterPro" id="IPR011635">
    <property type="entry name" value="CARDB"/>
</dbReference>
<evidence type="ECO:0000313" key="4">
    <source>
        <dbReference type="EMBL" id="WWP24104.1"/>
    </source>
</evidence>
<sequence>MRHFKTIVLTGILLLLFCTSAFAATAPMIKKFASGLNYDSTGDSLYGYIPALGQNLDRPWQLSRWAASFHFSGKEETSFDNYDVFNVKRQPDDPKFDKENGFGLTYKSEDGLGTLFDAIMKGQSINSKQLKYYRDTFISSAGSYSGDHPYLYSLNNRTPLLRTAGIIQRMGAQFDRNQKLSEDNYVAHFNVSPWPEVKVTQGKQLVIGLSAYGYTERNIRLVAVKKGDFPEMNKVVSLTDGKLLRTSDSIYNDTVTASAKDIVKVLGKEVDIILEDGYGRTDIQSVTLPEEDQQMDYVPTKLTLTEAGQLWVKFRYDGEDIISSDYISDRGMPMTASVKIGGAATAEFTLPSMNTSITKNLKNGQEFNYMLGKIDISDAPGKYYIKATATINNPNHQDRALESPSDAYKNNEIDGSWLIEREATDVDLIAQSVTASPNSIKQGDSSTITAKVKNNSGKTQSGVTIRFFDNDKVIYEAKKTMPANEVISVGPFTWRGDEVGMHNISVHVDPDKEKPDKDRSNNIATTGCAVTTGSSGGGGSNGNCSEAATGNWTVTYPLITGYPTKTRTVSWTGADGKTRTSTESYTDYSDPIWENRNVTYQEKLNISSEVDTKQNIATDLKKPKESDRESRGSWEIIPYASKKGLDAKKITRAGYGFEVKVKTSYTTDWETKVPKGLENTAKPIGGTYSGPKTMTASIYNTKGQLVKTIQMEKTSGNDNSATWELPETLVKSDSGKTYKDRKFYTSIDSPDGKYTVVIKSGPAGNQGISVCSTQTIEIYGSMYDDVQNLRND</sequence>
<feature type="compositionally biased region" description="Basic and acidic residues" evidence="1">
    <location>
        <begin position="508"/>
        <end position="520"/>
    </location>
</feature>
<keyword evidence="2" id="KW-0732">Signal</keyword>
<feature type="signal peptide" evidence="2">
    <location>
        <begin position="1"/>
        <end position="23"/>
    </location>
</feature>
<feature type="chain" id="PRO_5044809241" evidence="2">
    <location>
        <begin position="24"/>
        <end position="792"/>
    </location>
</feature>
<dbReference type="GeneID" id="93480205"/>
<gene>
    <name evidence="4" type="ORF">V6668_32030</name>
</gene>